<dbReference type="KEGG" id="eiv:EIN_487250"/>
<dbReference type="RefSeq" id="XP_004256014.1">
    <property type="nucleotide sequence ID" value="XM_004255966.1"/>
</dbReference>
<evidence type="ECO:0000256" key="5">
    <source>
        <dbReference type="ARBA" id="ARBA00011984"/>
    </source>
</evidence>
<evidence type="ECO:0000256" key="13">
    <source>
        <dbReference type="ARBA" id="ARBA00023134"/>
    </source>
</evidence>
<dbReference type="PROSITE" id="PS51421">
    <property type="entry name" value="RAS"/>
    <property type="match status" value="1"/>
</dbReference>
<dbReference type="InterPro" id="IPR001806">
    <property type="entry name" value="Small_GTPase"/>
</dbReference>
<keyword evidence="17" id="KW-0636">Prenylation</keyword>
<comment type="subcellular location">
    <subcellularLocation>
        <location evidence="3">Cell membrane</location>
        <topology evidence="3">Lipid-anchor</topology>
        <orientation evidence="3">Cytoplasmic side</orientation>
    </subcellularLocation>
    <subcellularLocation>
        <location evidence="2">Cytoplasm</location>
        <location evidence="2">Cytoskeleton</location>
    </subcellularLocation>
</comment>
<dbReference type="OMA" id="MRSVKCV"/>
<evidence type="ECO:0000256" key="10">
    <source>
        <dbReference type="ARBA" id="ARBA00022741"/>
    </source>
</evidence>
<evidence type="ECO:0000256" key="11">
    <source>
        <dbReference type="ARBA" id="ARBA00022801"/>
    </source>
</evidence>
<evidence type="ECO:0000313" key="19">
    <source>
        <dbReference type="EMBL" id="ELP89243.1"/>
    </source>
</evidence>
<keyword evidence="15" id="KW-0206">Cytoskeleton</keyword>
<dbReference type="EMBL" id="KB206670">
    <property type="protein sequence ID" value="ELP89243.1"/>
    <property type="molecule type" value="Genomic_DNA"/>
</dbReference>
<keyword evidence="8" id="KW-0963">Cytoplasm</keyword>
<dbReference type="CDD" id="cd00157">
    <property type="entry name" value="Rho"/>
    <property type="match status" value="1"/>
</dbReference>
<evidence type="ECO:0000256" key="16">
    <source>
        <dbReference type="ARBA" id="ARBA00023288"/>
    </source>
</evidence>
<evidence type="ECO:0000256" key="3">
    <source>
        <dbReference type="ARBA" id="ARBA00004342"/>
    </source>
</evidence>
<dbReference type="InterPro" id="IPR003578">
    <property type="entry name" value="Small_GTPase_Rho"/>
</dbReference>
<dbReference type="GO" id="GO:0003925">
    <property type="term" value="F:G protein activity"/>
    <property type="evidence" value="ECO:0007669"/>
    <property type="project" value="UniProtKB-EC"/>
</dbReference>
<keyword evidence="9" id="KW-0479">Metal-binding</keyword>
<keyword evidence="13" id="KW-0342">GTP-binding</keyword>
<dbReference type="Proteomes" id="UP000014680">
    <property type="component" value="Unassembled WGS sequence"/>
</dbReference>
<proteinExistence type="inferred from homology"/>
<evidence type="ECO:0000256" key="14">
    <source>
        <dbReference type="ARBA" id="ARBA00023136"/>
    </source>
</evidence>
<keyword evidence="16" id="KW-0449">Lipoprotein</keyword>
<dbReference type="SMART" id="SM00175">
    <property type="entry name" value="RAB"/>
    <property type="match status" value="1"/>
</dbReference>
<dbReference type="SUPFAM" id="SSF52540">
    <property type="entry name" value="P-loop containing nucleoside triphosphate hydrolases"/>
    <property type="match status" value="1"/>
</dbReference>
<keyword evidence="10" id="KW-0547">Nucleotide-binding</keyword>
<comment type="catalytic activity">
    <reaction evidence="18">
        <text>GTP + H2O = GDP + phosphate + H(+)</text>
        <dbReference type="Rhea" id="RHEA:19669"/>
        <dbReference type="ChEBI" id="CHEBI:15377"/>
        <dbReference type="ChEBI" id="CHEBI:15378"/>
        <dbReference type="ChEBI" id="CHEBI:37565"/>
        <dbReference type="ChEBI" id="CHEBI:43474"/>
        <dbReference type="ChEBI" id="CHEBI:58189"/>
        <dbReference type="EC" id="3.6.5.2"/>
    </reaction>
    <physiologicalReaction direction="left-to-right" evidence="18">
        <dbReference type="Rhea" id="RHEA:19670"/>
    </physiologicalReaction>
</comment>
<evidence type="ECO:0000256" key="4">
    <source>
        <dbReference type="ARBA" id="ARBA00010142"/>
    </source>
</evidence>
<accession>A0A0A1UAR9</accession>
<evidence type="ECO:0000256" key="2">
    <source>
        <dbReference type="ARBA" id="ARBA00004245"/>
    </source>
</evidence>
<dbReference type="GO" id="GO:0046872">
    <property type="term" value="F:metal ion binding"/>
    <property type="evidence" value="ECO:0007669"/>
    <property type="project" value="UniProtKB-KW"/>
</dbReference>
<dbReference type="FunFam" id="3.40.50.300:FF:000118">
    <property type="entry name" value="Rho-related GTP-binding protein RhoG"/>
    <property type="match status" value="1"/>
</dbReference>
<evidence type="ECO:0000313" key="20">
    <source>
        <dbReference type="Proteomes" id="UP000014680"/>
    </source>
</evidence>
<evidence type="ECO:0000256" key="12">
    <source>
        <dbReference type="ARBA" id="ARBA00022842"/>
    </source>
</evidence>
<gene>
    <name evidence="19" type="ORF">EIN_487250</name>
</gene>
<dbReference type="GO" id="GO:0005856">
    <property type="term" value="C:cytoskeleton"/>
    <property type="evidence" value="ECO:0007669"/>
    <property type="project" value="UniProtKB-SubCell"/>
</dbReference>
<comment type="similarity">
    <text evidence="4">Belongs to the small GTPase superfamily. Rho family.</text>
</comment>
<keyword evidence="11" id="KW-0378">Hydrolase</keyword>
<dbReference type="SMART" id="SM00173">
    <property type="entry name" value="RAS"/>
    <property type="match status" value="1"/>
</dbReference>
<evidence type="ECO:0000256" key="15">
    <source>
        <dbReference type="ARBA" id="ARBA00023212"/>
    </source>
</evidence>
<name>A0A0A1UAR9_ENTIV</name>
<dbReference type="GeneID" id="14888136"/>
<dbReference type="GO" id="GO:0007264">
    <property type="term" value="P:small GTPase-mediated signal transduction"/>
    <property type="evidence" value="ECO:0007669"/>
    <property type="project" value="InterPro"/>
</dbReference>
<keyword evidence="6" id="KW-1003">Cell membrane</keyword>
<protein>
    <recommendedName>
        <fullName evidence="5">small monomeric GTPase</fullName>
        <ecNumber evidence="5">3.6.5.2</ecNumber>
    </recommendedName>
</protein>
<evidence type="ECO:0000256" key="17">
    <source>
        <dbReference type="ARBA" id="ARBA00023289"/>
    </source>
</evidence>
<dbReference type="GO" id="GO:0005886">
    <property type="term" value="C:plasma membrane"/>
    <property type="evidence" value="ECO:0007669"/>
    <property type="project" value="UniProtKB-SubCell"/>
</dbReference>
<keyword evidence="20" id="KW-1185">Reference proteome</keyword>
<evidence type="ECO:0000256" key="6">
    <source>
        <dbReference type="ARBA" id="ARBA00022475"/>
    </source>
</evidence>
<sequence length="201" mass="22404">MATSDSVKLVVIGDGAVGKTCMLMSYTSNDFPSDYVPTVFDNYVANVSVQKKVVSLGLWDTAGQEEFDSLRPLSYPGTDIFLLCYAVNSSASLANLKDKWYPEIQKYCKDEFKMMVGLKVDLRENAQEVKKIEVEGNKMITPEEGQSMCTELDCAKYMECSALTRKGLVEVFETAVEMVLNKNIEDKATKAKTPKKKCVIL</sequence>
<dbReference type="PROSITE" id="PS51419">
    <property type="entry name" value="RAB"/>
    <property type="match status" value="1"/>
</dbReference>
<evidence type="ECO:0000256" key="9">
    <source>
        <dbReference type="ARBA" id="ARBA00022723"/>
    </source>
</evidence>
<keyword evidence="7" id="KW-0488">Methylation</keyword>
<dbReference type="EC" id="3.6.5.2" evidence="5"/>
<dbReference type="GO" id="GO:0005525">
    <property type="term" value="F:GTP binding"/>
    <property type="evidence" value="ECO:0007669"/>
    <property type="project" value="UniProtKB-KW"/>
</dbReference>
<comment type="cofactor">
    <cofactor evidence="1">
        <name>Mg(2+)</name>
        <dbReference type="ChEBI" id="CHEBI:18420"/>
    </cofactor>
</comment>
<dbReference type="InterPro" id="IPR027417">
    <property type="entry name" value="P-loop_NTPase"/>
</dbReference>
<dbReference type="PROSITE" id="PS51420">
    <property type="entry name" value="RHO"/>
    <property type="match status" value="1"/>
</dbReference>
<dbReference type="PANTHER" id="PTHR24072">
    <property type="entry name" value="RHO FAMILY GTPASE"/>
    <property type="match status" value="1"/>
</dbReference>
<evidence type="ECO:0000256" key="8">
    <source>
        <dbReference type="ARBA" id="ARBA00022490"/>
    </source>
</evidence>
<evidence type="ECO:0000256" key="1">
    <source>
        <dbReference type="ARBA" id="ARBA00001946"/>
    </source>
</evidence>
<dbReference type="AlphaFoldDB" id="A0A0A1UAR9"/>
<dbReference type="InterPro" id="IPR005225">
    <property type="entry name" value="Small_GTP-bd"/>
</dbReference>
<keyword evidence="12" id="KW-0460">Magnesium</keyword>
<evidence type="ECO:0000256" key="7">
    <source>
        <dbReference type="ARBA" id="ARBA00022481"/>
    </source>
</evidence>
<dbReference type="Gene3D" id="3.40.50.300">
    <property type="entry name" value="P-loop containing nucleotide triphosphate hydrolases"/>
    <property type="match status" value="1"/>
</dbReference>
<organism evidence="19 20">
    <name type="scientific">Entamoeba invadens IP1</name>
    <dbReference type="NCBI Taxonomy" id="370355"/>
    <lineage>
        <taxon>Eukaryota</taxon>
        <taxon>Amoebozoa</taxon>
        <taxon>Evosea</taxon>
        <taxon>Archamoebae</taxon>
        <taxon>Mastigamoebida</taxon>
        <taxon>Entamoebidae</taxon>
        <taxon>Entamoeba</taxon>
    </lineage>
</organism>
<reference evidence="19 20" key="1">
    <citation type="submission" date="2012-10" db="EMBL/GenBank/DDBJ databases">
        <authorList>
            <person name="Zafar N."/>
            <person name="Inman J."/>
            <person name="Hall N."/>
            <person name="Lorenzi H."/>
            <person name="Caler E."/>
        </authorList>
    </citation>
    <scope>NUCLEOTIDE SEQUENCE [LARGE SCALE GENOMIC DNA]</scope>
    <source>
        <strain evidence="19 20">IP1</strain>
    </source>
</reference>
<dbReference type="SMART" id="SM00174">
    <property type="entry name" value="RHO"/>
    <property type="match status" value="1"/>
</dbReference>
<dbReference type="VEuPathDB" id="AmoebaDB:EIN_487250"/>
<keyword evidence="14" id="KW-0472">Membrane</keyword>
<dbReference type="NCBIfam" id="TIGR00231">
    <property type="entry name" value="small_GTP"/>
    <property type="match status" value="1"/>
</dbReference>
<evidence type="ECO:0000256" key="18">
    <source>
        <dbReference type="ARBA" id="ARBA00047660"/>
    </source>
</evidence>
<dbReference type="Pfam" id="PF00071">
    <property type="entry name" value="Ras"/>
    <property type="match status" value="1"/>
</dbReference>
<dbReference type="OrthoDB" id="8830751at2759"/>
<dbReference type="PRINTS" id="PR00449">
    <property type="entry name" value="RASTRNSFRMNG"/>
</dbReference>